<reference evidence="3" key="3">
    <citation type="submission" date="2015-06" db="UniProtKB">
        <authorList>
            <consortium name="EnsemblMetazoa"/>
        </authorList>
    </citation>
    <scope>IDENTIFICATION</scope>
</reference>
<protein>
    <submittedName>
        <fullName evidence="2 3">Uncharacterized protein</fullName>
    </submittedName>
</protein>
<reference evidence="4" key="1">
    <citation type="submission" date="2012-12" db="EMBL/GenBank/DDBJ databases">
        <authorList>
            <person name="Hellsten U."/>
            <person name="Grimwood J."/>
            <person name="Chapman J.A."/>
            <person name="Shapiro H."/>
            <person name="Aerts A."/>
            <person name="Otillar R.P."/>
            <person name="Terry A.Y."/>
            <person name="Boore J.L."/>
            <person name="Simakov O."/>
            <person name="Marletaz F."/>
            <person name="Cho S.-J."/>
            <person name="Edsinger-Gonzales E."/>
            <person name="Havlak P."/>
            <person name="Kuo D.-H."/>
            <person name="Larsson T."/>
            <person name="Lv J."/>
            <person name="Arendt D."/>
            <person name="Savage R."/>
            <person name="Osoegawa K."/>
            <person name="de Jong P."/>
            <person name="Lindberg D.R."/>
            <person name="Seaver E.C."/>
            <person name="Weisblat D.A."/>
            <person name="Putnam N.H."/>
            <person name="Grigoriev I.V."/>
            <person name="Rokhsar D.S."/>
        </authorList>
    </citation>
    <scope>NUCLEOTIDE SEQUENCE</scope>
</reference>
<dbReference type="HOGENOM" id="CLU_1350189_0_0_1"/>
<proteinExistence type="predicted"/>
<feature type="compositionally biased region" description="Basic residues" evidence="1">
    <location>
        <begin position="120"/>
        <end position="133"/>
    </location>
</feature>
<evidence type="ECO:0000313" key="3">
    <source>
        <dbReference type="EnsemblMetazoa" id="HelroP183687"/>
    </source>
</evidence>
<evidence type="ECO:0000313" key="2">
    <source>
        <dbReference type="EMBL" id="ESO10362.1"/>
    </source>
</evidence>
<dbReference type="EMBL" id="AMQM01008949">
    <property type="status" value="NOT_ANNOTATED_CDS"/>
    <property type="molecule type" value="Genomic_DNA"/>
</dbReference>
<dbReference type="KEGG" id="hro:HELRODRAFT_183687"/>
<evidence type="ECO:0000256" key="1">
    <source>
        <dbReference type="SAM" id="MobiDB-lite"/>
    </source>
</evidence>
<feature type="region of interest" description="Disordered" evidence="1">
    <location>
        <begin position="111"/>
        <end position="203"/>
    </location>
</feature>
<reference evidence="2 4" key="2">
    <citation type="journal article" date="2013" name="Nature">
        <title>Insights into bilaterian evolution from three spiralian genomes.</title>
        <authorList>
            <person name="Simakov O."/>
            <person name="Marletaz F."/>
            <person name="Cho S.J."/>
            <person name="Edsinger-Gonzales E."/>
            <person name="Havlak P."/>
            <person name="Hellsten U."/>
            <person name="Kuo D.H."/>
            <person name="Larsson T."/>
            <person name="Lv J."/>
            <person name="Arendt D."/>
            <person name="Savage R."/>
            <person name="Osoegawa K."/>
            <person name="de Jong P."/>
            <person name="Grimwood J."/>
            <person name="Chapman J.A."/>
            <person name="Shapiro H."/>
            <person name="Aerts A."/>
            <person name="Otillar R.P."/>
            <person name="Terry A.Y."/>
            <person name="Boore J.L."/>
            <person name="Grigoriev I.V."/>
            <person name="Lindberg D.R."/>
            <person name="Seaver E.C."/>
            <person name="Weisblat D.A."/>
            <person name="Putnam N.H."/>
            <person name="Rokhsar D.S."/>
        </authorList>
    </citation>
    <scope>NUCLEOTIDE SEQUENCE</scope>
</reference>
<accession>T1FK14</accession>
<gene>
    <name evidence="3" type="primary">20209163</name>
    <name evidence="2" type="ORF">HELRODRAFT_183687</name>
</gene>
<feature type="compositionally biased region" description="Basic residues" evidence="1">
    <location>
        <begin position="168"/>
        <end position="189"/>
    </location>
</feature>
<name>T1FK14_HELRO</name>
<dbReference type="InParanoid" id="T1FK14"/>
<feature type="compositionally biased region" description="Low complexity" evidence="1">
    <location>
        <begin position="154"/>
        <end position="167"/>
    </location>
</feature>
<dbReference type="AlphaFoldDB" id="T1FK14"/>
<dbReference type="RefSeq" id="XP_009011522.1">
    <property type="nucleotide sequence ID" value="XM_009013274.1"/>
</dbReference>
<dbReference type="Proteomes" id="UP000015101">
    <property type="component" value="Unassembled WGS sequence"/>
</dbReference>
<dbReference type="CTD" id="20209163"/>
<sequence>MVVVQIPKENRDFSECIEQLLWVNPTKLVTEFSEACRSDAIVDPCNGDSIFRGERSNISSNCIVWCMCERQLPEKFNKIIVVLSKNKDENDIQQSQQNRLQLDRRLHERPEQNLNQQQKRQPRFQQQRHHQHLMKQDKCQPNYQRQKQHHYEKQIQQNQQHKTQNLLKHQKRQQHQAQQQHKKQGRLQPHRNQQPNTPEKGDE</sequence>
<keyword evidence="4" id="KW-1185">Reference proteome</keyword>
<evidence type="ECO:0000313" key="4">
    <source>
        <dbReference type="Proteomes" id="UP000015101"/>
    </source>
</evidence>
<dbReference type="GeneID" id="20209163"/>
<dbReference type="EnsemblMetazoa" id="HelroT183687">
    <property type="protein sequence ID" value="HelroP183687"/>
    <property type="gene ID" value="HelroG183687"/>
</dbReference>
<dbReference type="EMBL" id="KB095883">
    <property type="protein sequence ID" value="ESO10362.1"/>
    <property type="molecule type" value="Genomic_DNA"/>
</dbReference>
<organism evidence="3 4">
    <name type="scientific">Helobdella robusta</name>
    <name type="common">Californian leech</name>
    <dbReference type="NCBI Taxonomy" id="6412"/>
    <lineage>
        <taxon>Eukaryota</taxon>
        <taxon>Metazoa</taxon>
        <taxon>Spiralia</taxon>
        <taxon>Lophotrochozoa</taxon>
        <taxon>Annelida</taxon>
        <taxon>Clitellata</taxon>
        <taxon>Hirudinea</taxon>
        <taxon>Rhynchobdellida</taxon>
        <taxon>Glossiphoniidae</taxon>
        <taxon>Helobdella</taxon>
    </lineage>
</organism>